<dbReference type="GO" id="GO:0006508">
    <property type="term" value="P:proteolysis"/>
    <property type="evidence" value="ECO:0007669"/>
    <property type="project" value="InterPro"/>
</dbReference>
<gene>
    <name evidence="3" type="ORF">SAMN05216522_109138</name>
</gene>
<organism evidence="3 4">
    <name type="scientific">Rosenbergiella nectarea</name>
    <dbReference type="NCBI Taxonomy" id="988801"/>
    <lineage>
        <taxon>Bacteria</taxon>
        <taxon>Pseudomonadati</taxon>
        <taxon>Pseudomonadota</taxon>
        <taxon>Gammaproteobacteria</taxon>
        <taxon>Enterobacterales</taxon>
        <taxon>Erwiniaceae</taxon>
        <taxon>Rosenbergiella</taxon>
    </lineage>
</organism>
<dbReference type="InterPro" id="IPR020080">
    <property type="entry name" value="OM_adhesin/peptidase_omptin"/>
</dbReference>
<protein>
    <submittedName>
        <fullName evidence="3">Omptin</fullName>
    </submittedName>
</protein>
<dbReference type="OrthoDB" id="2112810at2"/>
<dbReference type="GO" id="GO:0009279">
    <property type="term" value="C:cell outer membrane"/>
    <property type="evidence" value="ECO:0007669"/>
    <property type="project" value="InterPro"/>
</dbReference>
<accession>A0A1H9KIF4</accession>
<dbReference type="RefSeq" id="WP_092677046.1">
    <property type="nucleotide sequence ID" value="NZ_FOGC01000009.1"/>
</dbReference>
<feature type="active site" evidence="1">
    <location>
        <position position="105"/>
    </location>
</feature>
<evidence type="ECO:0000313" key="3">
    <source>
        <dbReference type="EMBL" id="SEQ98633.1"/>
    </source>
</evidence>
<feature type="active site" evidence="1">
    <location>
        <position position="225"/>
    </location>
</feature>
<evidence type="ECO:0000313" key="4">
    <source>
        <dbReference type="Proteomes" id="UP000242515"/>
    </source>
</evidence>
<dbReference type="PIRSF" id="PIRSF001522">
    <property type="entry name" value="Peptidase_A26"/>
    <property type="match status" value="1"/>
</dbReference>
<dbReference type="AlphaFoldDB" id="A0A1H9KIF4"/>
<dbReference type="Proteomes" id="UP000242515">
    <property type="component" value="Unassembled WGS sequence"/>
</dbReference>
<feature type="active site" evidence="1">
    <location>
        <position position="227"/>
    </location>
</feature>
<sequence>MRRINRAVMVLIGSNLIANAYASDQYRASWEDISVDLGVGMLSTTTKERVYDPTNGHKNSQLNWRVRNAATLNGAIEWRVLPELSLGVAGWSTLAKRSGVMNDYDWEDENQKSWTSKSHHPSTRLNRANQFDISLKYWLLSNEDARVGIVSGYQQTRYRFSANGGQYNYNNGQLVGELPNSILSISYRQTFKTPYIGLLASYRYQQWEVGGDVKYSAWGRASDVDEHYLTDTTFKSSVTTQKFAALSLNGGYYVTDNAKVYLEGTWGRTFNQKGSSRYHDREEGVSESAKNSAGIEATSLMASVGLRYSF</sequence>
<dbReference type="Gene3D" id="2.40.128.90">
    <property type="entry name" value="OMPT-like"/>
    <property type="match status" value="1"/>
</dbReference>
<keyword evidence="2" id="KW-0732">Signal</keyword>
<reference evidence="4" key="1">
    <citation type="submission" date="2016-10" db="EMBL/GenBank/DDBJ databases">
        <authorList>
            <person name="Varghese N."/>
            <person name="Submissions S."/>
        </authorList>
    </citation>
    <scope>NUCLEOTIDE SEQUENCE [LARGE SCALE GENOMIC DNA]</scope>
    <source>
        <strain evidence="4">8N4</strain>
    </source>
</reference>
<evidence type="ECO:0000256" key="1">
    <source>
        <dbReference type="PIRSR" id="PIRSR001522-1"/>
    </source>
</evidence>
<feature type="signal peptide" evidence="2">
    <location>
        <begin position="1"/>
        <end position="22"/>
    </location>
</feature>
<feature type="chain" id="PRO_5017187772" evidence="2">
    <location>
        <begin position="23"/>
        <end position="310"/>
    </location>
</feature>
<dbReference type="InterPro" id="IPR000036">
    <property type="entry name" value="Peptidase_A26_omptin"/>
</dbReference>
<dbReference type="STRING" id="988801.SAMN05216522_109138"/>
<proteinExistence type="predicted"/>
<name>A0A1H9KIF4_9GAMM</name>
<dbReference type="Pfam" id="PF01278">
    <property type="entry name" value="Omptin"/>
    <property type="match status" value="1"/>
</dbReference>
<feature type="active site" evidence="1">
    <location>
        <position position="103"/>
    </location>
</feature>
<keyword evidence="4" id="KW-1185">Reference proteome</keyword>
<dbReference type="GO" id="GO:0004190">
    <property type="term" value="F:aspartic-type endopeptidase activity"/>
    <property type="evidence" value="ECO:0007669"/>
    <property type="project" value="InterPro"/>
</dbReference>
<dbReference type="InterPro" id="IPR053724">
    <property type="entry name" value="OMP_A26_sf"/>
</dbReference>
<evidence type="ECO:0000256" key="2">
    <source>
        <dbReference type="SAM" id="SignalP"/>
    </source>
</evidence>
<dbReference type="EMBL" id="FOGC01000009">
    <property type="protein sequence ID" value="SEQ98633.1"/>
    <property type="molecule type" value="Genomic_DNA"/>
</dbReference>
<dbReference type="SUPFAM" id="SSF69917">
    <property type="entry name" value="OMPT-like"/>
    <property type="match status" value="1"/>
</dbReference>
<dbReference type="PRINTS" id="PR00482">
    <property type="entry name" value="OMPTIN"/>
</dbReference>